<sequence>MDSLKQIISDIPVFLNSGLTTLPLTLGGTLLIIGLFTANYAILFFLLGFLIVVPLAAMVMDFLFSWLPESWIKVSTTDMCRIVIPFTTIQAPAGKKDEKVVASAWMAMITFFIGYMFHNALKLYSLQTTDPSLTVDTNSASDMKTTNRTSQAMVALVSIVVVGLILVIFHHRIGCESLIGMILTTAVFSVGGYYWYSMLSGIGQDRLSDLFGIANRLLPPRAITNGPVACIPDPNEACDN</sequence>
<feature type="transmembrane region" description="Helical" evidence="1">
    <location>
        <begin position="100"/>
        <end position="118"/>
    </location>
</feature>
<accession>A0A6C0DDE0</accession>
<reference evidence="2" key="1">
    <citation type="journal article" date="2020" name="Nature">
        <title>Giant virus diversity and host interactions through global metagenomics.</title>
        <authorList>
            <person name="Schulz F."/>
            <person name="Roux S."/>
            <person name="Paez-Espino D."/>
            <person name="Jungbluth S."/>
            <person name="Walsh D.A."/>
            <person name="Denef V.J."/>
            <person name="McMahon K.D."/>
            <person name="Konstantinidis K.T."/>
            <person name="Eloe-Fadrosh E.A."/>
            <person name="Kyrpides N.C."/>
            <person name="Woyke T."/>
        </authorList>
    </citation>
    <scope>NUCLEOTIDE SEQUENCE</scope>
    <source>
        <strain evidence="2">GVMAG-M-3300023174-141</strain>
    </source>
</reference>
<feature type="transmembrane region" description="Helical" evidence="1">
    <location>
        <begin position="178"/>
        <end position="196"/>
    </location>
</feature>
<keyword evidence="1" id="KW-1133">Transmembrane helix</keyword>
<feature type="transmembrane region" description="Helical" evidence="1">
    <location>
        <begin position="42"/>
        <end position="64"/>
    </location>
</feature>
<organism evidence="2">
    <name type="scientific">viral metagenome</name>
    <dbReference type="NCBI Taxonomy" id="1070528"/>
    <lineage>
        <taxon>unclassified sequences</taxon>
        <taxon>metagenomes</taxon>
        <taxon>organismal metagenomes</taxon>
    </lineage>
</organism>
<feature type="transmembrane region" description="Helical" evidence="1">
    <location>
        <begin position="152"/>
        <end position="171"/>
    </location>
</feature>
<keyword evidence="1" id="KW-0472">Membrane</keyword>
<feature type="transmembrane region" description="Helical" evidence="1">
    <location>
        <begin position="12"/>
        <end position="36"/>
    </location>
</feature>
<evidence type="ECO:0000313" key="2">
    <source>
        <dbReference type="EMBL" id="QHT14527.1"/>
    </source>
</evidence>
<name>A0A6C0DDE0_9ZZZZ</name>
<dbReference type="EMBL" id="MN739586">
    <property type="protein sequence ID" value="QHT14527.1"/>
    <property type="molecule type" value="Genomic_DNA"/>
</dbReference>
<proteinExistence type="predicted"/>
<evidence type="ECO:0000256" key="1">
    <source>
        <dbReference type="SAM" id="Phobius"/>
    </source>
</evidence>
<dbReference type="AlphaFoldDB" id="A0A6C0DDE0"/>
<protein>
    <submittedName>
        <fullName evidence="2">Uncharacterized protein</fullName>
    </submittedName>
</protein>
<keyword evidence="1" id="KW-0812">Transmembrane</keyword>